<dbReference type="Gene3D" id="2.40.160.160">
    <property type="entry name" value="Inverse autotransporter, beta-domain"/>
    <property type="match status" value="1"/>
</dbReference>
<gene>
    <name evidence="2" type="ORF">LMI_2004</name>
    <name evidence="3" type="ORF">SAMN02982997_01498</name>
</gene>
<evidence type="ECO:0000313" key="5">
    <source>
        <dbReference type="Proteomes" id="UP000182998"/>
    </source>
</evidence>
<evidence type="ECO:0000313" key="4">
    <source>
        <dbReference type="Proteomes" id="UP000032414"/>
    </source>
</evidence>
<reference evidence="2" key="1">
    <citation type="submission" date="2014-09" db="EMBL/GenBank/DDBJ databases">
        <authorList>
            <person name="GOMEZ-VALERO Laura"/>
        </authorList>
    </citation>
    <scope>NUCLEOTIDE SEQUENCE</scope>
    <source>
        <strain evidence="2">ATCC33218</strain>
    </source>
</reference>
<evidence type="ECO:0000256" key="1">
    <source>
        <dbReference type="SAM" id="SignalP"/>
    </source>
</evidence>
<dbReference type="InterPro" id="IPR038177">
    <property type="entry name" value="IAT_beta_sf"/>
</dbReference>
<evidence type="ECO:0000313" key="2">
    <source>
        <dbReference type="EMBL" id="CEG61289.1"/>
    </source>
</evidence>
<dbReference type="PATRIC" id="fig|451.8.peg.1303"/>
<evidence type="ECO:0000313" key="3">
    <source>
        <dbReference type="EMBL" id="SCY34878.1"/>
    </source>
</evidence>
<dbReference type="Proteomes" id="UP000032414">
    <property type="component" value="Chromosome I"/>
</dbReference>
<dbReference type="HOGENOM" id="CLU_423779_0_0_6"/>
<keyword evidence="5" id="KW-1185">Reference proteome</keyword>
<protein>
    <submittedName>
        <fullName evidence="2">Uncharacterized protein</fullName>
    </submittedName>
</protein>
<dbReference type="Proteomes" id="UP000182998">
    <property type="component" value="Unassembled WGS sequence"/>
</dbReference>
<organism evidence="2 4">
    <name type="scientific">Legionella micdadei</name>
    <name type="common">Tatlockia micdadei</name>
    <dbReference type="NCBI Taxonomy" id="451"/>
    <lineage>
        <taxon>Bacteria</taxon>
        <taxon>Pseudomonadati</taxon>
        <taxon>Pseudomonadota</taxon>
        <taxon>Gammaproteobacteria</taxon>
        <taxon>Legionellales</taxon>
        <taxon>Legionellaceae</taxon>
        <taxon>Legionella</taxon>
    </lineage>
</organism>
<proteinExistence type="predicted"/>
<dbReference type="OrthoDB" id="5647610at2"/>
<dbReference type="AlphaFoldDB" id="A0A098GFN0"/>
<keyword evidence="1" id="KW-0732">Signal</keyword>
<accession>A0A098GFN0</accession>
<dbReference type="KEGG" id="tmc:LMI_2004"/>
<feature type="signal peptide" evidence="1">
    <location>
        <begin position="1"/>
        <end position="23"/>
    </location>
</feature>
<reference evidence="4" key="2">
    <citation type="submission" date="2014-09" db="EMBL/GenBank/DDBJ databases">
        <authorList>
            <person name="Gomez-Valero L."/>
        </authorList>
    </citation>
    <scope>NUCLEOTIDE SEQUENCE [LARGE SCALE GENOMIC DNA]</scope>
    <source>
        <strain evidence="4">ATCC33218</strain>
    </source>
</reference>
<sequence length="636" mass="69061">MTNLNYQALLISFSLFFSSSGFAGGDSFPLPARLLGDGTAGTTAGTRGDLMVPLFGSERGIIYGDLQGKYYRHDSWFSGIAGGLRQTFGPYILGGYLFADRSESTSNKHFWSLNPGIEAMSAQLDGHLNGYFPIGSRSKTFRSAWADELGDYRFVSFSGHKQFDHILVDTETAGRGVDAEVGYRIQSFNNLRLALGGYYFNFHDMKDMRGIIGTIEYPFNDRITVLAQDSYDNLHNNTFMLTVRLRFGAINPSEGRMLESIRRNLSTLDSGTAIPTERGWVDNGSNLVEKDHIWFFKPGGETFNAAEGLNNCTAEKPCTNTEITQSEVDTISSLDPIDTFDLATGYYLLDTSDTERIRLNPGQSLDGRTFDFKKPAFGNERPIAVGGIDAFGSNISNIILVNQIGYSALAFSQENIPQTVTSQRIGMTLSGNNSLVNSTIGTPNDLNGYSTGVRVNNATSALIIGSEINASGVNVPVRGVDSRNAVLDIRNSIINVRAHTPGDNSRTTGIGVELTQRSRFTSQNVNYNVSVTSPGRGLLVAEGIDARDQSTMNVVGNIFNISALSPGNSDPTAAIGIINATFVRSGANLDSFSQVINNLFLISATGKNARVDRIINSAGSIGLVENENYFLFPQRN</sequence>
<dbReference type="STRING" id="451.B6N58_06035"/>
<dbReference type="RefSeq" id="WP_045099559.1">
    <property type="nucleotide sequence ID" value="NZ_CP020614.1"/>
</dbReference>
<dbReference type="EMBL" id="LN614830">
    <property type="protein sequence ID" value="CEG61289.1"/>
    <property type="molecule type" value="Genomic_DNA"/>
</dbReference>
<dbReference type="EMBL" id="FMVN01000006">
    <property type="protein sequence ID" value="SCY34878.1"/>
    <property type="molecule type" value="Genomic_DNA"/>
</dbReference>
<reference evidence="3 5" key="3">
    <citation type="submission" date="2016-10" db="EMBL/GenBank/DDBJ databases">
        <authorList>
            <person name="Varghese N."/>
            <person name="Submissions S."/>
        </authorList>
    </citation>
    <scope>NUCLEOTIDE SEQUENCE [LARGE SCALE GENOMIC DNA]</scope>
    <source>
        <strain evidence="3 5">ATCC 33218</strain>
    </source>
</reference>
<name>A0A098GFN0_LEGMI</name>
<feature type="chain" id="PRO_5009750765" evidence="1">
    <location>
        <begin position="24"/>
        <end position="636"/>
    </location>
</feature>